<dbReference type="InterPro" id="IPR005358">
    <property type="entry name" value="Puta_zinc/iron-chelating_dom"/>
</dbReference>
<keyword evidence="3" id="KW-1185">Reference proteome</keyword>
<dbReference type="Proteomes" id="UP000680714">
    <property type="component" value="Unassembled WGS sequence"/>
</dbReference>
<reference evidence="2 3" key="1">
    <citation type="submission" date="2021-04" db="EMBL/GenBank/DDBJ databases">
        <title>Magnetospirillum sulfuroxidans sp. nov., a facultative chemolithoautotrophic sulfur-oxidizing alphaproteobacterium isolated from freshwater sediment and proposals for Paramagetospirillum gen. nov., and Magnetospirillaceae fam. nov.</title>
        <authorList>
            <person name="Koziaeva V."/>
            <person name="Geelhoed J.S."/>
            <person name="Sorokin D.Y."/>
            <person name="Grouzdev D.S."/>
        </authorList>
    </citation>
    <scope>NUCLEOTIDE SEQUENCE [LARGE SCALE GENOMIC DNA]</scope>
    <source>
        <strain evidence="2 3">J10</strain>
    </source>
</reference>
<evidence type="ECO:0000256" key="1">
    <source>
        <dbReference type="SAM" id="MobiDB-lite"/>
    </source>
</evidence>
<protein>
    <submittedName>
        <fullName evidence="2">YkgJ family cysteine cluster protein</fullName>
    </submittedName>
</protein>
<accession>A0ABS5I781</accession>
<feature type="region of interest" description="Disordered" evidence="1">
    <location>
        <begin position="1"/>
        <end position="25"/>
    </location>
</feature>
<dbReference type="RefSeq" id="WP_211545778.1">
    <property type="nucleotide sequence ID" value="NZ_JAGTUF010000001.1"/>
</dbReference>
<evidence type="ECO:0000313" key="3">
    <source>
        <dbReference type="Proteomes" id="UP000680714"/>
    </source>
</evidence>
<evidence type="ECO:0000313" key="2">
    <source>
        <dbReference type="EMBL" id="MBR9970269.1"/>
    </source>
</evidence>
<proteinExistence type="predicted"/>
<feature type="compositionally biased region" description="Basic and acidic residues" evidence="1">
    <location>
        <begin position="9"/>
        <end position="23"/>
    </location>
</feature>
<gene>
    <name evidence="2" type="ORF">KEC16_00910</name>
</gene>
<sequence>MPAYLPSVDKQKNGHGSNEKDDMGTEAPYDLLANDAVQSLMGEARRRLAGISRADGSYRALVQVARIHQDIGNAISDLAYEAVSQKVEIACVRGCHACCLIPSEARGVTSGSFSMSMLDAITIIEHYEEIKRADAGLPDRARWAASEARRTKDLVQCPHLGVGGECRIYALRPVACKIWFSADLTRCVQNRQQGYHNGINGWTDTSNQLRKAFEEPFAEVYGEVMQGINFDGYDFLLGFEEIAKLDGLGLFDLFRSKVNAGELSTWEPV</sequence>
<organism evidence="2 3">
    <name type="scientific">Magnetospirillum sulfuroxidans</name>
    <dbReference type="NCBI Taxonomy" id="611300"/>
    <lineage>
        <taxon>Bacteria</taxon>
        <taxon>Pseudomonadati</taxon>
        <taxon>Pseudomonadota</taxon>
        <taxon>Alphaproteobacteria</taxon>
        <taxon>Rhodospirillales</taxon>
        <taxon>Rhodospirillaceae</taxon>
        <taxon>Magnetospirillum</taxon>
    </lineage>
</organism>
<dbReference type="Pfam" id="PF03692">
    <property type="entry name" value="CxxCxxCC"/>
    <property type="match status" value="1"/>
</dbReference>
<name>A0ABS5I781_9PROT</name>
<dbReference type="EMBL" id="JAGTUF010000001">
    <property type="protein sequence ID" value="MBR9970269.1"/>
    <property type="molecule type" value="Genomic_DNA"/>
</dbReference>
<comment type="caution">
    <text evidence="2">The sequence shown here is derived from an EMBL/GenBank/DDBJ whole genome shotgun (WGS) entry which is preliminary data.</text>
</comment>